<dbReference type="EMBL" id="QVOD01000065">
    <property type="protein sequence ID" value="RFT62635.1"/>
    <property type="molecule type" value="Genomic_DNA"/>
</dbReference>
<protein>
    <submittedName>
        <fullName evidence="1">Uncharacterized protein</fullName>
    </submittedName>
</protein>
<name>A0ABX9KNG1_9BACI</name>
<keyword evidence="2" id="KW-1185">Reference proteome</keyword>
<evidence type="ECO:0000313" key="1">
    <source>
        <dbReference type="EMBL" id="RFT62635.1"/>
    </source>
</evidence>
<gene>
    <name evidence="1" type="ORF">D0U04_27625</name>
</gene>
<dbReference type="Proteomes" id="UP000264294">
    <property type="component" value="Unassembled WGS sequence"/>
</dbReference>
<organism evidence="1 2">
    <name type="scientific">Bacillus clarus</name>
    <dbReference type="NCBI Taxonomy" id="2338372"/>
    <lineage>
        <taxon>Bacteria</taxon>
        <taxon>Bacillati</taxon>
        <taxon>Bacillota</taxon>
        <taxon>Bacilli</taxon>
        <taxon>Bacillales</taxon>
        <taxon>Bacillaceae</taxon>
        <taxon>Bacillus</taxon>
        <taxon>Bacillus cereus group</taxon>
    </lineage>
</organism>
<comment type="caution">
    <text evidence="1">The sequence shown here is derived from an EMBL/GenBank/DDBJ whole genome shotgun (WGS) entry which is preliminary data.</text>
</comment>
<reference evidence="1 2" key="1">
    <citation type="submission" date="2018-08" db="EMBL/GenBank/DDBJ databases">
        <title>Bacillus clarus sp. nov. strain PS00077A.</title>
        <authorList>
            <person name="Mendez Acevedo M."/>
            <person name="Carroll L."/>
            <person name="Mukherjee M."/>
            <person name="Wiedmann M."/>
            <person name="Kovac J."/>
        </authorList>
    </citation>
    <scope>NUCLEOTIDE SEQUENCE [LARGE SCALE GENOMIC DNA]</scope>
    <source>
        <strain evidence="1 2">PS00077A</strain>
    </source>
</reference>
<evidence type="ECO:0000313" key="2">
    <source>
        <dbReference type="Proteomes" id="UP000264294"/>
    </source>
</evidence>
<proteinExistence type="predicted"/>
<sequence length="71" mass="8396">MGNGTNSDFRYSQKRTQTLNPGDFSLWDLGCFSKYDLEAITEQKAFYVSRILRNTQIYHKEGLYRTLLFFT</sequence>
<accession>A0ABX9KNG1</accession>